<keyword evidence="2" id="KW-1185">Reference proteome</keyword>
<proteinExistence type="predicted"/>
<comment type="caution">
    <text evidence="1">The sequence shown here is derived from an EMBL/GenBank/DDBJ whole genome shotgun (WGS) entry which is preliminary data.</text>
</comment>
<evidence type="ECO:0008006" key="3">
    <source>
        <dbReference type="Google" id="ProtNLM"/>
    </source>
</evidence>
<evidence type="ECO:0000313" key="1">
    <source>
        <dbReference type="EMBL" id="GAA2042128.1"/>
    </source>
</evidence>
<evidence type="ECO:0000313" key="2">
    <source>
        <dbReference type="Proteomes" id="UP001501196"/>
    </source>
</evidence>
<sequence>MHTDLPYGTRLIGQTEKTLNAILERLLTGSGIGEREWVALTVLLQAGPDTRTAASARVAAALKLEPRDGATVIDALASRDLVSTTVDGVRASDAGRALHADVRARVDELVERLWGDIPSDERAAAASVLNRTLRRAADELDALRA</sequence>
<dbReference type="InterPro" id="IPR036388">
    <property type="entry name" value="WH-like_DNA-bd_sf"/>
</dbReference>
<name>A0ABN2USS8_9MICO</name>
<dbReference type="EMBL" id="BAAAPW010000005">
    <property type="protein sequence ID" value="GAA2042128.1"/>
    <property type="molecule type" value="Genomic_DNA"/>
</dbReference>
<dbReference type="Gene3D" id="1.10.10.10">
    <property type="entry name" value="Winged helix-like DNA-binding domain superfamily/Winged helix DNA-binding domain"/>
    <property type="match status" value="1"/>
</dbReference>
<dbReference type="SUPFAM" id="SSF46785">
    <property type="entry name" value="Winged helix' DNA-binding domain"/>
    <property type="match status" value="1"/>
</dbReference>
<organism evidence="1 2">
    <name type="scientific">Agromyces tropicus</name>
    <dbReference type="NCBI Taxonomy" id="555371"/>
    <lineage>
        <taxon>Bacteria</taxon>
        <taxon>Bacillati</taxon>
        <taxon>Actinomycetota</taxon>
        <taxon>Actinomycetes</taxon>
        <taxon>Micrococcales</taxon>
        <taxon>Microbacteriaceae</taxon>
        <taxon>Agromyces</taxon>
    </lineage>
</organism>
<gene>
    <name evidence="1" type="ORF">GCM10009819_30530</name>
</gene>
<dbReference type="RefSeq" id="WP_344376303.1">
    <property type="nucleotide sequence ID" value="NZ_BAAAPW010000005.1"/>
</dbReference>
<dbReference type="InterPro" id="IPR036390">
    <property type="entry name" value="WH_DNA-bd_sf"/>
</dbReference>
<dbReference type="Proteomes" id="UP001501196">
    <property type="component" value="Unassembled WGS sequence"/>
</dbReference>
<protein>
    <recommendedName>
        <fullName evidence="3">MarR family transcriptional regulator</fullName>
    </recommendedName>
</protein>
<accession>A0ABN2USS8</accession>
<reference evidence="1 2" key="1">
    <citation type="journal article" date="2019" name="Int. J. Syst. Evol. Microbiol.">
        <title>The Global Catalogue of Microorganisms (GCM) 10K type strain sequencing project: providing services to taxonomists for standard genome sequencing and annotation.</title>
        <authorList>
            <consortium name="The Broad Institute Genomics Platform"/>
            <consortium name="The Broad Institute Genome Sequencing Center for Infectious Disease"/>
            <person name="Wu L."/>
            <person name="Ma J."/>
        </authorList>
    </citation>
    <scope>NUCLEOTIDE SEQUENCE [LARGE SCALE GENOMIC DNA]</scope>
    <source>
        <strain evidence="1 2">JCM 15672</strain>
    </source>
</reference>